<evidence type="ECO:0000313" key="2">
    <source>
        <dbReference type="EMBL" id="BCZ46246.1"/>
    </source>
</evidence>
<feature type="domain" description="ABM" evidence="1">
    <location>
        <begin position="133"/>
        <end position="223"/>
    </location>
</feature>
<organism evidence="2 3">
    <name type="scientific">Clostridium gelidum</name>
    <dbReference type="NCBI Taxonomy" id="704125"/>
    <lineage>
        <taxon>Bacteria</taxon>
        <taxon>Bacillati</taxon>
        <taxon>Bacillota</taxon>
        <taxon>Clostridia</taxon>
        <taxon>Eubacteriales</taxon>
        <taxon>Clostridiaceae</taxon>
        <taxon>Clostridium</taxon>
    </lineage>
</organism>
<dbReference type="Gene3D" id="3.30.70.100">
    <property type="match status" value="1"/>
</dbReference>
<sequence>MNSKLEFDSEFSNVKYIEKDNIVFLTWKKFCSFDDYRTPTYFALGLLEKYPNSKFVVDARNGFEDDKEDVEWGFSELLPAMSKTDCKYVAFIINEVNEIEEEMDLWTEEFGKYFAVVRTVSYEAAINKMNECLLVNVTYTIKQGKREEFFNKVNEMRIVKDSRKEPGNIKYEYFFQVESEDKLFLMEMWVNDVAQSMHGKTEHYKKLQLLKEEYVTDVNIEKYNISKR</sequence>
<reference evidence="3" key="1">
    <citation type="submission" date="2021-07" db="EMBL/GenBank/DDBJ databases">
        <title>Complete genome sequencing of a Clostridium isolate.</title>
        <authorList>
            <person name="Ueki A."/>
            <person name="Tonouchi A."/>
        </authorList>
    </citation>
    <scope>NUCLEOTIDE SEQUENCE [LARGE SCALE GENOMIC DNA]</scope>
    <source>
        <strain evidence="3">C5S11</strain>
    </source>
</reference>
<dbReference type="PROSITE" id="PS51725">
    <property type="entry name" value="ABM"/>
    <property type="match status" value="1"/>
</dbReference>
<dbReference type="EMBL" id="AP024849">
    <property type="protein sequence ID" value="BCZ46246.1"/>
    <property type="molecule type" value="Genomic_DNA"/>
</dbReference>
<gene>
    <name evidence="2" type="ORF">psyc5s11_23130</name>
</gene>
<protein>
    <recommendedName>
        <fullName evidence="1">ABM domain-containing protein</fullName>
    </recommendedName>
</protein>
<evidence type="ECO:0000259" key="1">
    <source>
        <dbReference type="PROSITE" id="PS51725"/>
    </source>
</evidence>
<name>A0ABN6IZV5_9CLOT</name>
<evidence type="ECO:0000313" key="3">
    <source>
        <dbReference type="Proteomes" id="UP000824633"/>
    </source>
</evidence>
<proteinExistence type="predicted"/>
<accession>A0ABN6IZV5</accession>
<dbReference type="Pfam" id="PF03992">
    <property type="entry name" value="ABM"/>
    <property type="match status" value="1"/>
</dbReference>
<keyword evidence="3" id="KW-1185">Reference proteome</keyword>
<dbReference type="Proteomes" id="UP000824633">
    <property type="component" value="Chromosome"/>
</dbReference>
<dbReference type="InterPro" id="IPR011008">
    <property type="entry name" value="Dimeric_a/b-barrel"/>
</dbReference>
<dbReference type="SUPFAM" id="SSF54909">
    <property type="entry name" value="Dimeric alpha+beta barrel"/>
    <property type="match status" value="1"/>
</dbReference>
<dbReference type="InterPro" id="IPR007138">
    <property type="entry name" value="ABM_dom"/>
</dbReference>